<dbReference type="AlphaFoldDB" id="A0AB34YT94"/>
<reference evidence="1 2" key="1">
    <citation type="submission" date="2020-08" db="EMBL/GenBank/DDBJ databases">
        <title>Genomic Encyclopedia of Type Strains, Phase IV (KMG-IV): sequencing the most valuable type-strain genomes for metagenomic binning, comparative biology and taxonomic classification.</title>
        <authorList>
            <person name="Goeker M."/>
        </authorList>
    </citation>
    <scope>NUCLEOTIDE SEQUENCE [LARGE SCALE GENOMIC DNA]</scope>
    <source>
        <strain evidence="1 2">DSM 23868</strain>
    </source>
</reference>
<name>A0AB34YT94_9HYPH</name>
<comment type="caution">
    <text evidence="1">The sequence shown here is derived from an EMBL/GenBank/DDBJ whole genome shotgun (WGS) entry which is preliminary data.</text>
</comment>
<evidence type="ECO:0000313" key="1">
    <source>
        <dbReference type="EMBL" id="MBB4093907.1"/>
    </source>
</evidence>
<gene>
    <name evidence="1" type="ORF">GGQ79_002419</name>
</gene>
<keyword evidence="2" id="KW-1185">Reference proteome</keyword>
<evidence type="ECO:0000313" key="2">
    <source>
        <dbReference type="Proteomes" id="UP000553980"/>
    </source>
</evidence>
<dbReference type="Proteomes" id="UP000553980">
    <property type="component" value="Unassembled WGS sequence"/>
</dbReference>
<sequence>MNAYSQIYTKATDFVGAIKGDVDPRTGQFTIKISLGSLMANNGLGPKIPLDLRY</sequence>
<protein>
    <submittedName>
        <fullName evidence="1">Uncharacterized protein</fullName>
    </submittedName>
</protein>
<organism evidence="1 2">
    <name type="scientific">Brucella pecoris</name>
    <dbReference type="NCBI Taxonomy" id="867683"/>
    <lineage>
        <taxon>Bacteria</taxon>
        <taxon>Pseudomonadati</taxon>
        <taxon>Pseudomonadota</taxon>
        <taxon>Alphaproteobacteria</taxon>
        <taxon>Hyphomicrobiales</taxon>
        <taxon>Brucellaceae</taxon>
        <taxon>Brucella/Ochrobactrum group</taxon>
        <taxon>Brucella</taxon>
    </lineage>
</organism>
<proteinExistence type="predicted"/>
<dbReference type="EMBL" id="JACIEX010000004">
    <property type="protein sequence ID" value="MBB4093907.1"/>
    <property type="molecule type" value="Genomic_DNA"/>
</dbReference>
<accession>A0AB34YT94</accession>